<gene>
    <name evidence="1" type="ORF">PDENDC454_26073</name>
</gene>
<proteinExistence type="predicted"/>
<comment type="caution">
    <text evidence="1">The sequence shown here is derived from an EMBL/GenBank/DDBJ whole genome shotgun (WGS) entry which is preliminary data.</text>
</comment>
<dbReference type="RefSeq" id="WP_006679689.1">
    <property type="nucleotide sequence ID" value="NZ_AHKH01000148.1"/>
</dbReference>
<dbReference type="EMBL" id="AHKH01000148">
    <property type="protein sequence ID" value="EHQ59290.1"/>
    <property type="molecule type" value="Genomic_DNA"/>
</dbReference>
<accession>H3SNR4</accession>
<reference evidence="1 2" key="1">
    <citation type="journal article" date="2012" name="J. Bacteriol.">
        <title>Genome Sequence of the Pattern-Forming Social Bacterium Paenibacillus dendritiformis C454 Chiral Morphotype.</title>
        <authorList>
            <person name="Sirota-Madi A."/>
            <person name="Olender T."/>
            <person name="Helman Y."/>
            <person name="Brainis I."/>
            <person name="Finkelshtein A."/>
            <person name="Roth D."/>
            <person name="Hagai E."/>
            <person name="Leshkowitz D."/>
            <person name="Brodsky L."/>
            <person name="Galatenko V."/>
            <person name="Nikolaev V."/>
            <person name="Gutnick D.L."/>
            <person name="Lancet D."/>
            <person name="Ben-Jacob E."/>
        </authorList>
    </citation>
    <scope>NUCLEOTIDE SEQUENCE [LARGE SCALE GENOMIC DNA]</scope>
    <source>
        <strain evidence="1 2">C454</strain>
    </source>
</reference>
<dbReference type="AlphaFoldDB" id="H3SNR4"/>
<organism evidence="1 2">
    <name type="scientific">Paenibacillus dendritiformis C454</name>
    <dbReference type="NCBI Taxonomy" id="1131935"/>
    <lineage>
        <taxon>Bacteria</taxon>
        <taxon>Bacillati</taxon>
        <taxon>Bacillota</taxon>
        <taxon>Bacilli</taxon>
        <taxon>Bacillales</taxon>
        <taxon>Paenibacillaceae</taxon>
        <taxon>Paenibacillus</taxon>
    </lineage>
</organism>
<protein>
    <submittedName>
        <fullName evidence="1">Uncharacterized protein</fullName>
    </submittedName>
</protein>
<evidence type="ECO:0000313" key="2">
    <source>
        <dbReference type="Proteomes" id="UP000003900"/>
    </source>
</evidence>
<keyword evidence="2" id="KW-1185">Reference proteome</keyword>
<dbReference type="Proteomes" id="UP000003900">
    <property type="component" value="Unassembled WGS sequence"/>
</dbReference>
<dbReference type="OrthoDB" id="1952761at2"/>
<name>H3SNR4_9BACL</name>
<sequence>MYSPMYSGGREYPEEVELKYNDIVQLLKAQETIYSEGFKNDVDTNDLSWRLGGYATAMGFLAMARNYTALGWATTIVAVLTEMTFNGRSVLRKYLDNGNTYLINLLNFMDNNKEYDIIRVKLPFLQYYHVDGDIRFVIGEGQITGVHYRRGGWSTDQ</sequence>
<evidence type="ECO:0000313" key="1">
    <source>
        <dbReference type="EMBL" id="EHQ59290.1"/>
    </source>
</evidence>